<dbReference type="PROSITE" id="PS51257">
    <property type="entry name" value="PROKAR_LIPOPROTEIN"/>
    <property type="match status" value="1"/>
</dbReference>
<evidence type="ECO:0000256" key="5">
    <source>
        <dbReference type="SAM" id="MobiDB-lite"/>
    </source>
</evidence>
<feature type="region of interest" description="Disordered" evidence="5">
    <location>
        <begin position="148"/>
        <end position="170"/>
    </location>
</feature>
<accession>A0A0K1XFJ6</accession>
<reference evidence="9" key="3">
    <citation type="journal article" date="2022" name="Sci. Total Environ.">
        <title>Prevalence, transmission, and molecular epidemiology of tet(X)-positive bacteria among humans, animals, and environmental niches in China: An epidemiological, and genomic-based study.</title>
        <authorList>
            <person name="Dong N."/>
            <person name="Zeng Y."/>
            <person name="Cai C."/>
            <person name="Sun C."/>
            <person name="Lu J."/>
            <person name="Liu C."/>
            <person name="Zhou H."/>
            <person name="Sun Q."/>
            <person name="Shu L."/>
            <person name="Wang H."/>
            <person name="Wang Y."/>
            <person name="Wang S."/>
            <person name="Wu C."/>
            <person name="Chan E.W."/>
            <person name="Chen G."/>
            <person name="Shen Z."/>
            <person name="Chen S."/>
            <person name="Zhang R."/>
        </authorList>
    </citation>
    <scope>NUCLEOTIDE SEQUENCE</scope>
    <source>
        <strain evidence="9">DF46-2-2</strain>
    </source>
</reference>
<dbReference type="InterPro" id="IPR037873">
    <property type="entry name" value="BamE-like"/>
</dbReference>
<proteinExistence type="inferred from homology"/>
<keyword evidence="4" id="KW-0449">Lipoprotein</keyword>
<comment type="similarity">
    <text evidence="4">Belongs to the BamE family.</text>
</comment>
<keyword evidence="4" id="KW-0564">Palmitate</keyword>
<dbReference type="STRING" id="1697053.AKN87_00110"/>
<evidence type="ECO:0000256" key="4">
    <source>
        <dbReference type="HAMAP-Rule" id="MF_00925"/>
    </source>
</evidence>
<feature type="chain" id="PRO_5008990420" description="Outer membrane protein assembly factor BamE" evidence="6">
    <location>
        <begin position="21"/>
        <end position="193"/>
    </location>
</feature>
<evidence type="ECO:0000256" key="3">
    <source>
        <dbReference type="ARBA" id="ARBA00023237"/>
    </source>
</evidence>
<keyword evidence="10" id="KW-1185">Reference proteome</keyword>
<comment type="function">
    <text evidence="4">Part of the outer membrane protein assembly complex, which is involved in assembly and insertion of beta-barrel proteins into the outer membrane.</text>
</comment>
<dbReference type="GO" id="GO:0043165">
    <property type="term" value="P:Gram-negative-bacterium-type cell outer membrane assembly"/>
    <property type="evidence" value="ECO:0007669"/>
    <property type="project" value="UniProtKB-UniRule"/>
</dbReference>
<dbReference type="PATRIC" id="fig|1698445.3.peg.1911"/>
<dbReference type="EMBL" id="JACANB010000004">
    <property type="protein sequence ID" value="MDM1696420.1"/>
    <property type="molecule type" value="Genomic_DNA"/>
</dbReference>
<dbReference type="AlphaFoldDB" id="A0A0K1XFJ6"/>
<name>A0A0K1XFJ6_9GAMM</name>
<dbReference type="GO" id="GO:0051205">
    <property type="term" value="P:protein insertion into membrane"/>
    <property type="evidence" value="ECO:0007669"/>
    <property type="project" value="UniProtKB-UniRule"/>
</dbReference>
<dbReference type="GO" id="GO:1990063">
    <property type="term" value="C:Bam protein complex"/>
    <property type="evidence" value="ECO:0007669"/>
    <property type="project" value="TreeGrafter"/>
</dbReference>
<gene>
    <name evidence="4" type="primary">bamE</name>
    <name evidence="8" type="ORF">AKN88_09615</name>
    <name evidence="9" type="ORF">HX099_07050</name>
</gene>
<comment type="subunit">
    <text evidence="4">Part of the Bam complex.</text>
</comment>
<feature type="compositionally biased region" description="Basic and acidic residues" evidence="5">
    <location>
        <begin position="151"/>
        <end position="160"/>
    </location>
</feature>
<reference evidence="9" key="2">
    <citation type="submission" date="2020-06" db="EMBL/GenBank/DDBJ databases">
        <authorList>
            <person name="Dong N."/>
        </authorList>
    </citation>
    <scope>NUCLEOTIDE SEQUENCE</scope>
    <source>
        <strain evidence="9">DF46-2-2</strain>
    </source>
</reference>
<evidence type="ECO:0000256" key="2">
    <source>
        <dbReference type="ARBA" id="ARBA00023136"/>
    </source>
</evidence>
<dbReference type="Pfam" id="PF04355">
    <property type="entry name" value="BamE"/>
    <property type="match status" value="1"/>
</dbReference>
<evidence type="ECO:0000256" key="1">
    <source>
        <dbReference type="ARBA" id="ARBA00022729"/>
    </source>
</evidence>
<dbReference type="Gene3D" id="3.30.1450.10">
    <property type="match status" value="1"/>
</dbReference>
<dbReference type="RefSeq" id="WP_053101456.1">
    <property type="nucleotide sequence ID" value="NZ_CP012363.1"/>
</dbReference>
<reference evidence="8 10" key="1">
    <citation type="journal article" date="2015" name="Genome Announc.">
        <title>Genome Sequences of Oblitimonas alkaliphila gen. nov. sp. nov. (Proposed), a Novel Bacterium of the Pseudomonadaceae Family.</title>
        <authorList>
            <person name="Lauer A.C."/>
            <person name="Nicholson A.C."/>
            <person name="Humrighouse B.W."/>
            <person name="Emery B."/>
            <person name="Drobish A."/>
            <person name="Juieng P."/>
            <person name="Loparev V."/>
            <person name="McQuiston J.R."/>
        </authorList>
    </citation>
    <scope>NUCLEOTIDE SEQUENCE [LARGE SCALE GENOMIC DNA]</scope>
    <source>
        <strain evidence="8 10">E5571</strain>
    </source>
</reference>
<evidence type="ECO:0000313" key="9">
    <source>
        <dbReference type="EMBL" id="MDM1696420.1"/>
    </source>
</evidence>
<comment type="subcellular location">
    <subcellularLocation>
        <location evidence="4">Cell outer membrane</location>
        <topology evidence="4">Lipid-anchor</topology>
    </subcellularLocation>
</comment>
<evidence type="ECO:0000256" key="6">
    <source>
        <dbReference type="SAM" id="SignalP"/>
    </source>
</evidence>
<dbReference type="PANTHER" id="PTHR37482:SF1">
    <property type="entry name" value="OUTER MEMBRANE PROTEIN ASSEMBLY FACTOR BAME"/>
    <property type="match status" value="1"/>
</dbReference>
<evidence type="ECO:0000259" key="7">
    <source>
        <dbReference type="Pfam" id="PF04355"/>
    </source>
</evidence>
<dbReference type="HAMAP" id="MF_00925">
    <property type="entry name" value="OM_assembly_BamE"/>
    <property type="match status" value="1"/>
</dbReference>
<dbReference type="InterPro" id="IPR007450">
    <property type="entry name" value="BamE_dom"/>
</dbReference>
<keyword evidence="3 4" id="KW-0998">Cell outer membrane</keyword>
<evidence type="ECO:0000313" key="10">
    <source>
        <dbReference type="Proteomes" id="UP000063953"/>
    </source>
</evidence>
<protein>
    <recommendedName>
        <fullName evidence="4">Outer membrane protein assembly factor BamE</fullName>
    </recommendedName>
</protein>
<keyword evidence="1 4" id="KW-0732">Signal</keyword>
<evidence type="ECO:0000313" key="8">
    <source>
        <dbReference type="EMBL" id="AKX60155.1"/>
    </source>
</evidence>
<feature type="domain" description="Outer membrane protein assembly factor BamE" evidence="7">
    <location>
        <begin position="35"/>
        <end position="100"/>
    </location>
</feature>
<organism evidence="8 10">
    <name type="scientific">Thiopseudomonas alkaliphila</name>
    <dbReference type="NCBI Taxonomy" id="1697053"/>
    <lineage>
        <taxon>Bacteria</taxon>
        <taxon>Pseudomonadati</taxon>
        <taxon>Pseudomonadota</taxon>
        <taxon>Gammaproteobacteria</taxon>
        <taxon>Pseudomonadales</taxon>
        <taxon>Pseudomonadaceae</taxon>
        <taxon>Thiopseudomonas</taxon>
    </lineage>
</organism>
<keyword evidence="2 4" id="KW-0472">Membrane</keyword>
<dbReference type="PANTHER" id="PTHR37482">
    <property type="entry name" value="OUTER MEMBRANE PROTEIN ASSEMBLY FACTOR BAME"/>
    <property type="match status" value="1"/>
</dbReference>
<dbReference type="InterPro" id="IPR026592">
    <property type="entry name" value="BamE"/>
</dbReference>
<dbReference type="EMBL" id="CP012365">
    <property type="protein sequence ID" value="AKX60155.1"/>
    <property type="molecule type" value="Genomic_DNA"/>
</dbReference>
<feature type="signal peptide" evidence="6">
    <location>
        <begin position="1"/>
        <end position="20"/>
    </location>
</feature>
<dbReference type="Proteomes" id="UP000063953">
    <property type="component" value="Chromosome"/>
</dbReference>
<sequence length="193" mass="21350">MQNTKRLLSTLTLTSFLTLAGCSFPGVYKIDVQQGNVITQDMIDQLRPGMSTNQVRYVMGNPLVQDTFNPNRWDYIYSLKPGGHTRQQERISLLFNQQGQLIALAGDFKPGLSRDEEILQGQPNIAETPATTLPEAGDQDNGNELPIISREQLEQQESKPETPAAPGSLLEELQQEIDAIEIVPVPEPGKIGH</sequence>
<dbReference type="Proteomes" id="UP001173465">
    <property type="component" value="Unassembled WGS sequence"/>
</dbReference>
<dbReference type="GO" id="GO:0030674">
    <property type="term" value="F:protein-macromolecule adaptor activity"/>
    <property type="evidence" value="ECO:0007669"/>
    <property type="project" value="TreeGrafter"/>
</dbReference>